<dbReference type="Pfam" id="PF13347">
    <property type="entry name" value="MFS_2"/>
    <property type="match status" value="1"/>
</dbReference>
<dbReference type="EMBL" id="JACXLC010000001">
    <property type="protein sequence ID" value="MBD2841890.1"/>
    <property type="molecule type" value="Genomic_DNA"/>
</dbReference>
<evidence type="ECO:0000313" key="3">
    <source>
        <dbReference type="EMBL" id="MBD2841890.1"/>
    </source>
</evidence>
<feature type="transmembrane region" description="Helical" evidence="2">
    <location>
        <begin position="149"/>
        <end position="172"/>
    </location>
</feature>
<dbReference type="Gene3D" id="1.20.1250.20">
    <property type="entry name" value="MFS general substrate transporter like domains"/>
    <property type="match status" value="2"/>
</dbReference>
<evidence type="ECO:0000313" key="4">
    <source>
        <dbReference type="Proteomes" id="UP000635384"/>
    </source>
</evidence>
<evidence type="ECO:0000256" key="1">
    <source>
        <dbReference type="ARBA" id="ARBA00009617"/>
    </source>
</evidence>
<dbReference type="SUPFAM" id="SSF103473">
    <property type="entry name" value="MFS general substrate transporter"/>
    <property type="match status" value="1"/>
</dbReference>
<feature type="transmembrane region" description="Helical" evidence="2">
    <location>
        <begin position="109"/>
        <end position="128"/>
    </location>
</feature>
<feature type="transmembrane region" description="Helical" evidence="2">
    <location>
        <begin position="380"/>
        <end position="398"/>
    </location>
</feature>
<feature type="transmembrane region" description="Helical" evidence="2">
    <location>
        <begin position="184"/>
        <end position="204"/>
    </location>
</feature>
<proteinExistence type="inferred from homology"/>
<dbReference type="Proteomes" id="UP000635384">
    <property type="component" value="Unassembled WGS sequence"/>
</dbReference>
<keyword evidence="2" id="KW-1133">Transmembrane helix</keyword>
<feature type="transmembrane region" description="Helical" evidence="2">
    <location>
        <begin position="21"/>
        <end position="37"/>
    </location>
</feature>
<dbReference type="PANTHER" id="PTHR11328:SF24">
    <property type="entry name" value="MAJOR FACILITATOR SUPERFAMILY (MFS) PROFILE DOMAIN-CONTAINING PROTEIN"/>
    <property type="match status" value="1"/>
</dbReference>
<dbReference type="NCBIfam" id="TIGR00792">
    <property type="entry name" value="gph"/>
    <property type="match status" value="1"/>
</dbReference>
<name>A0ABR8KQS7_9SPHN</name>
<feature type="transmembrane region" description="Helical" evidence="2">
    <location>
        <begin position="323"/>
        <end position="347"/>
    </location>
</feature>
<dbReference type="PANTHER" id="PTHR11328">
    <property type="entry name" value="MAJOR FACILITATOR SUPERFAMILY DOMAIN-CONTAINING PROTEIN"/>
    <property type="match status" value="1"/>
</dbReference>
<dbReference type="InterPro" id="IPR001927">
    <property type="entry name" value="Na/Gal_symport"/>
</dbReference>
<dbReference type="RefSeq" id="WP_190787394.1">
    <property type="nucleotide sequence ID" value="NZ_JACXLC010000001.1"/>
</dbReference>
<accession>A0ABR8KQS7</accession>
<feature type="transmembrane region" description="Helical" evidence="2">
    <location>
        <begin position="49"/>
        <end position="69"/>
    </location>
</feature>
<keyword evidence="2" id="KW-0472">Membrane</keyword>
<feature type="transmembrane region" description="Helical" evidence="2">
    <location>
        <begin position="81"/>
        <end position="103"/>
    </location>
</feature>
<gene>
    <name evidence="3" type="ORF">IB285_06395</name>
</gene>
<feature type="transmembrane region" description="Helical" evidence="2">
    <location>
        <begin position="232"/>
        <end position="252"/>
    </location>
</feature>
<feature type="transmembrane region" description="Helical" evidence="2">
    <location>
        <begin position="267"/>
        <end position="287"/>
    </location>
</feature>
<dbReference type="InterPro" id="IPR039672">
    <property type="entry name" value="MFS_2"/>
</dbReference>
<reference evidence="3 4" key="1">
    <citation type="submission" date="2020-09" db="EMBL/GenBank/DDBJ databases">
        <authorList>
            <person name="Yoon J.-W."/>
        </authorList>
    </citation>
    <scope>NUCLEOTIDE SEQUENCE [LARGE SCALE GENOMIC DNA]</scope>
    <source>
        <strain evidence="3 4">KMU-140</strain>
    </source>
</reference>
<sequence>MSDQATKLPAKYKLSYGVSEFGKALFIHGPNLVWLFFLTEVLDIPPATAGLVILAPMIWDAVTDPLVGYWMDRTRLPWGKYVPYIFFAAPIASLAFVFFFTDFGLQGPAAAWSALLVAIFFRTALTVVDVPHNGLMARVTSSSSERSAIAGAKMFFNAFAMVAIAIAVRPILSGDGSNYDRFTLYAGIGAVIAVLALWQCAWFFRRLDTVETGRGEAQLTPMEAWSNLSTNHYLWILLAVGIVAVMLLPSFAKTVLYFAKYNLGDEAFGGIALLTFTLATALSIPLWGLTGRKVDKARLLQLAHATILTGLVLFYLYDGTARPVLLGLMAIIGIGAGGANVLTLALVPDVVEYGQWKTGKRVEAGVFGCFTFSAKAGNGLGAGLLGLLLGAVGFVANTDQSPETLTGIKTIMTLLPAAGSAIVIMLLARFDLGHEAHARLVSEIGQAEPAGAR</sequence>
<comment type="caution">
    <text evidence="3">The sequence shown here is derived from an EMBL/GenBank/DDBJ whole genome shotgun (WGS) entry which is preliminary data.</text>
</comment>
<keyword evidence="2" id="KW-0812">Transmembrane</keyword>
<keyword evidence="4" id="KW-1185">Reference proteome</keyword>
<evidence type="ECO:0000256" key="2">
    <source>
        <dbReference type="SAM" id="Phobius"/>
    </source>
</evidence>
<dbReference type="InterPro" id="IPR036259">
    <property type="entry name" value="MFS_trans_sf"/>
</dbReference>
<feature type="transmembrane region" description="Helical" evidence="2">
    <location>
        <begin position="410"/>
        <end position="430"/>
    </location>
</feature>
<organism evidence="3 4">
    <name type="scientific">Erythrobacter rubeus</name>
    <dbReference type="NCBI Taxonomy" id="2760803"/>
    <lineage>
        <taxon>Bacteria</taxon>
        <taxon>Pseudomonadati</taxon>
        <taxon>Pseudomonadota</taxon>
        <taxon>Alphaproteobacteria</taxon>
        <taxon>Sphingomonadales</taxon>
        <taxon>Erythrobacteraceae</taxon>
        <taxon>Erythrobacter/Porphyrobacter group</taxon>
        <taxon>Erythrobacter</taxon>
    </lineage>
</organism>
<comment type="similarity">
    <text evidence="1">Belongs to the sodium:galactoside symporter (TC 2.A.2) family.</text>
</comment>
<protein>
    <submittedName>
        <fullName evidence="3">MFS transporter</fullName>
    </submittedName>
</protein>
<feature type="transmembrane region" description="Helical" evidence="2">
    <location>
        <begin position="299"/>
        <end position="317"/>
    </location>
</feature>